<feature type="signal peptide" evidence="2">
    <location>
        <begin position="1"/>
        <end position="15"/>
    </location>
</feature>
<gene>
    <name evidence="4" type="ORF">LOD99_1226</name>
</gene>
<dbReference type="Pfam" id="PF02221">
    <property type="entry name" value="E1_DerP2_DerF2"/>
    <property type="match status" value="1"/>
</dbReference>
<evidence type="ECO:0000256" key="2">
    <source>
        <dbReference type="SAM" id="SignalP"/>
    </source>
</evidence>
<accession>A0AAV7K639</accession>
<proteinExistence type="predicted"/>
<evidence type="ECO:0000313" key="4">
    <source>
        <dbReference type="EMBL" id="KAI6656430.1"/>
    </source>
</evidence>
<name>A0AAV7K639_9METZ</name>
<comment type="caution">
    <text evidence="4">The sequence shown here is derived from an EMBL/GenBank/DDBJ whole genome shotgun (WGS) entry which is preliminary data.</text>
</comment>
<organism evidence="4 5">
    <name type="scientific">Oopsacas minuta</name>
    <dbReference type="NCBI Taxonomy" id="111878"/>
    <lineage>
        <taxon>Eukaryota</taxon>
        <taxon>Metazoa</taxon>
        <taxon>Porifera</taxon>
        <taxon>Hexactinellida</taxon>
        <taxon>Hexasterophora</taxon>
        <taxon>Lyssacinosida</taxon>
        <taxon>Leucopsacidae</taxon>
        <taxon>Oopsacas</taxon>
    </lineage>
</organism>
<evidence type="ECO:0000256" key="1">
    <source>
        <dbReference type="ARBA" id="ARBA00022729"/>
    </source>
</evidence>
<keyword evidence="5" id="KW-1185">Reference proteome</keyword>
<dbReference type="Proteomes" id="UP001165289">
    <property type="component" value="Unassembled WGS sequence"/>
</dbReference>
<dbReference type="EMBL" id="JAKMXF010000144">
    <property type="protein sequence ID" value="KAI6656430.1"/>
    <property type="molecule type" value="Genomic_DNA"/>
</dbReference>
<dbReference type="InterPro" id="IPR003172">
    <property type="entry name" value="ML_dom"/>
</dbReference>
<dbReference type="InterPro" id="IPR036846">
    <property type="entry name" value="GM2-AP_sf"/>
</dbReference>
<feature type="chain" id="PRO_5043574646" description="MD-2-related lipid-recognition domain-containing protein" evidence="2">
    <location>
        <begin position="16"/>
        <end position="176"/>
    </location>
</feature>
<dbReference type="AlphaFoldDB" id="A0AAV7K639"/>
<reference evidence="4 5" key="1">
    <citation type="journal article" date="2023" name="BMC Biol.">
        <title>The compact genome of the sponge Oopsacas minuta (Hexactinellida) is lacking key metazoan core genes.</title>
        <authorList>
            <person name="Santini S."/>
            <person name="Schenkelaars Q."/>
            <person name="Jourda C."/>
            <person name="Duchesne M."/>
            <person name="Belahbib H."/>
            <person name="Rocher C."/>
            <person name="Selva M."/>
            <person name="Riesgo A."/>
            <person name="Vervoort M."/>
            <person name="Leys S.P."/>
            <person name="Kodjabachian L."/>
            <person name="Le Bivic A."/>
            <person name="Borchiellini C."/>
            <person name="Claverie J.M."/>
            <person name="Renard E."/>
        </authorList>
    </citation>
    <scope>NUCLEOTIDE SEQUENCE [LARGE SCALE GENOMIC DNA]</scope>
    <source>
        <strain evidence="4">SPO-2</strain>
    </source>
</reference>
<sequence>MKLILWILFVTGICSFAIDKNSYGEFDLDLNDGIQLERNETFQYQDCAFNYTYPANIIYLNVTPYPLDFTRYMKIDYKIALRKTLVYPATLVVTFNFGFIRYSKYVDLCSVIENDMEMSCPLNKQLYQGYYKLSLRPYQYFGKSLNGIWARVMAISGKDEEVFMCVKFIIRAKKYH</sequence>
<dbReference type="SUPFAM" id="SSF63707">
    <property type="entry name" value="Ganglioside M2 (gm2) activator"/>
    <property type="match status" value="1"/>
</dbReference>
<feature type="domain" description="MD-2-related lipid-recognition" evidence="3">
    <location>
        <begin position="44"/>
        <end position="170"/>
    </location>
</feature>
<dbReference type="SMART" id="SM00737">
    <property type="entry name" value="ML"/>
    <property type="match status" value="1"/>
</dbReference>
<evidence type="ECO:0000259" key="3">
    <source>
        <dbReference type="SMART" id="SM00737"/>
    </source>
</evidence>
<protein>
    <recommendedName>
        <fullName evidence="3">MD-2-related lipid-recognition domain-containing protein</fullName>
    </recommendedName>
</protein>
<keyword evidence="1 2" id="KW-0732">Signal</keyword>
<evidence type="ECO:0000313" key="5">
    <source>
        <dbReference type="Proteomes" id="UP001165289"/>
    </source>
</evidence>